<feature type="domain" description="DUF1995" evidence="1">
    <location>
        <begin position="66"/>
        <end position="309"/>
    </location>
</feature>
<evidence type="ECO:0000313" key="2">
    <source>
        <dbReference type="EMBL" id="CAD8679218.1"/>
    </source>
</evidence>
<evidence type="ECO:0000259" key="1">
    <source>
        <dbReference type="Pfam" id="PF09353"/>
    </source>
</evidence>
<proteinExistence type="predicted"/>
<protein>
    <recommendedName>
        <fullName evidence="1">DUF1995 domain-containing protein</fullName>
    </recommendedName>
</protein>
<dbReference type="PANTHER" id="PTHR35509">
    <property type="entry name" value="DOMAIN PROTEIN, PUTATIVE (DUF1995)-RELATED"/>
    <property type="match status" value="1"/>
</dbReference>
<name>A0A7S0RJM4_9CHLO</name>
<dbReference type="Pfam" id="PF09353">
    <property type="entry name" value="DUF1995"/>
    <property type="match status" value="1"/>
</dbReference>
<sequence length="314" mass="35649">MYSHVPPHQVRLGKTGQQHNGFRAFSSRHVARASRRSRFIVRASSAKQEGVQIPTFLNNTPHLRETRQFFYKDIADSIVRAVEGGEKRMRVKSEFPEMNTDMDVYRIGTALEMIRVMVTELVQDGKRVKICVQGSMGQGVFQGLPLSLAGVRRIMEAMDWGEDMLGNFINLAEVGPDQVQPNDDVIIVFSPTSIVGSSIIPTLEAMCETIGDRPVILFNPRIGDIPSSGGVMQVRGRQGRMDFENTFETVYHFRLLYNKPYHFPIYGALRKSYGAEWEIYKRKSITKKEENYALTPVTFKKEPNAEQITRAIRG</sequence>
<dbReference type="PANTHER" id="PTHR35509:SF6">
    <property type="entry name" value="ADENYLATE KINASE"/>
    <property type="match status" value="1"/>
</dbReference>
<dbReference type="InterPro" id="IPR053021">
    <property type="entry name" value="Chloroplast_ADK"/>
</dbReference>
<reference evidence="2" key="1">
    <citation type="submission" date="2021-01" db="EMBL/GenBank/DDBJ databases">
        <authorList>
            <person name="Corre E."/>
            <person name="Pelletier E."/>
            <person name="Niang G."/>
            <person name="Scheremetjew M."/>
            <person name="Finn R."/>
            <person name="Kale V."/>
            <person name="Holt S."/>
            <person name="Cochrane G."/>
            <person name="Meng A."/>
            <person name="Brown T."/>
            <person name="Cohen L."/>
        </authorList>
    </citation>
    <scope>NUCLEOTIDE SEQUENCE</scope>
    <source>
        <strain evidence="2">CCMP722</strain>
    </source>
</reference>
<dbReference type="EMBL" id="HBFA01028565">
    <property type="protein sequence ID" value="CAD8679218.1"/>
    <property type="molecule type" value="Transcribed_RNA"/>
</dbReference>
<dbReference type="InterPro" id="IPR018962">
    <property type="entry name" value="DUF1995"/>
</dbReference>
<accession>A0A7S0RJM4</accession>
<gene>
    <name evidence="2" type="ORF">POBO1169_LOCUS14448</name>
</gene>
<dbReference type="AlphaFoldDB" id="A0A7S0RJM4"/>
<organism evidence="2">
    <name type="scientific">Pyramimonas obovata</name>
    <dbReference type="NCBI Taxonomy" id="1411642"/>
    <lineage>
        <taxon>Eukaryota</taxon>
        <taxon>Viridiplantae</taxon>
        <taxon>Chlorophyta</taxon>
        <taxon>Pyramimonadophyceae</taxon>
        <taxon>Pyramimonadales</taxon>
        <taxon>Pyramimonadaceae</taxon>
        <taxon>Pyramimonas</taxon>
        <taxon>Pyramimonas incertae sedis</taxon>
    </lineage>
</organism>